<feature type="domain" description="HTH marR-type" evidence="2">
    <location>
        <begin position="1"/>
        <end position="143"/>
    </location>
</feature>
<keyword evidence="4" id="KW-1185">Reference proteome</keyword>
<sequence length="165" mass="17639">MHLDPPPPETVAETAAAVVELLDALHGRGMESLPGGPVPPSQLRALRAIERSEGINLRALAEALGTRPPATSRLCDRMEADGLVRRTPSASSRREVELWLSPRARRVLAEVRSARVRELQEIMQTLPPDSLAGLSTHLGRLHAAIEQRLGPSEGGESQAGQSSAA</sequence>
<gene>
    <name evidence="3" type="ordered locus">Caci_4115</name>
</gene>
<reference evidence="3 4" key="1">
    <citation type="journal article" date="2009" name="Stand. Genomic Sci.">
        <title>Complete genome sequence of Catenulispora acidiphila type strain (ID 139908).</title>
        <authorList>
            <person name="Copeland A."/>
            <person name="Lapidus A."/>
            <person name="Glavina Del Rio T."/>
            <person name="Nolan M."/>
            <person name="Lucas S."/>
            <person name="Chen F."/>
            <person name="Tice H."/>
            <person name="Cheng J.F."/>
            <person name="Bruce D."/>
            <person name="Goodwin L."/>
            <person name="Pitluck S."/>
            <person name="Mikhailova N."/>
            <person name="Pati A."/>
            <person name="Ivanova N."/>
            <person name="Mavromatis K."/>
            <person name="Chen A."/>
            <person name="Palaniappan K."/>
            <person name="Chain P."/>
            <person name="Land M."/>
            <person name="Hauser L."/>
            <person name="Chang Y.J."/>
            <person name="Jeffries C.D."/>
            <person name="Chertkov O."/>
            <person name="Brettin T."/>
            <person name="Detter J.C."/>
            <person name="Han C."/>
            <person name="Ali Z."/>
            <person name="Tindall B.J."/>
            <person name="Goker M."/>
            <person name="Bristow J."/>
            <person name="Eisen J.A."/>
            <person name="Markowitz V."/>
            <person name="Hugenholtz P."/>
            <person name="Kyrpides N.C."/>
            <person name="Klenk H.P."/>
        </authorList>
    </citation>
    <scope>NUCLEOTIDE SEQUENCE [LARGE SCALE GENOMIC DNA]</scope>
    <source>
        <strain evidence="4">DSM 44928 / JCM 14897 / NBRC 102108 / NRRL B-24433 / ID139908</strain>
    </source>
</reference>
<feature type="region of interest" description="Disordered" evidence="1">
    <location>
        <begin position="143"/>
        <end position="165"/>
    </location>
</feature>
<evidence type="ECO:0000259" key="2">
    <source>
        <dbReference type="PROSITE" id="PS50995"/>
    </source>
</evidence>
<dbReference type="InterPro" id="IPR000835">
    <property type="entry name" value="HTH_MarR-typ"/>
</dbReference>
<evidence type="ECO:0000313" key="3">
    <source>
        <dbReference type="EMBL" id="ACU72979.1"/>
    </source>
</evidence>
<dbReference type="InterPro" id="IPR039422">
    <property type="entry name" value="MarR/SlyA-like"/>
</dbReference>
<dbReference type="Proteomes" id="UP000000851">
    <property type="component" value="Chromosome"/>
</dbReference>
<dbReference type="HOGENOM" id="CLU_083287_22_2_11"/>
<evidence type="ECO:0000256" key="1">
    <source>
        <dbReference type="SAM" id="MobiDB-lite"/>
    </source>
</evidence>
<dbReference type="Gene3D" id="1.10.10.10">
    <property type="entry name" value="Winged helix-like DNA-binding domain superfamily/Winged helix DNA-binding domain"/>
    <property type="match status" value="1"/>
</dbReference>
<dbReference type="InterPro" id="IPR036390">
    <property type="entry name" value="WH_DNA-bd_sf"/>
</dbReference>
<dbReference type="STRING" id="479433.Caci_4115"/>
<accession>C7QGD4</accession>
<proteinExistence type="predicted"/>
<dbReference type="EMBL" id="CP001700">
    <property type="protein sequence ID" value="ACU72979.1"/>
    <property type="molecule type" value="Genomic_DNA"/>
</dbReference>
<dbReference type="GO" id="GO:0006950">
    <property type="term" value="P:response to stress"/>
    <property type="evidence" value="ECO:0007669"/>
    <property type="project" value="TreeGrafter"/>
</dbReference>
<name>C7QGD4_CATAD</name>
<dbReference type="InterPro" id="IPR036388">
    <property type="entry name" value="WH-like_DNA-bd_sf"/>
</dbReference>
<dbReference type="eggNOG" id="COG1846">
    <property type="taxonomic scope" value="Bacteria"/>
</dbReference>
<dbReference type="PANTHER" id="PTHR33164">
    <property type="entry name" value="TRANSCRIPTIONAL REGULATOR, MARR FAMILY"/>
    <property type="match status" value="1"/>
</dbReference>
<dbReference type="PROSITE" id="PS50995">
    <property type="entry name" value="HTH_MARR_2"/>
    <property type="match status" value="1"/>
</dbReference>
<dbReference type="SMART" id="SM00347">
    <property type="entry name" value="HTH_MARR"/>
    <property type="match status" value="1"/>
</dbReference>
<feature type="compositionally biased region" description="Low complexity" evidence="1">
    <location>
        <begin position="154"/>
        <end position="165"/>
    </location>
</feature>
<dbReference type="SUPFAM" id="SSF46785">
    <property type="entry name" value="Winged helix' DNA-binding domain"/>
    <property type="match status" value="1"/>
</dbReference>
<evidence type="ECO:0000313" key="4">
    <source>
        <dbReference type="Proteomes" id="UP000000851"/>
    </source>
</evidence>
<dbReference type="RefSeq" id="WP_015792708.1">
    <property type="nucleotide sequence ID" value="NC_013131.1"/>
</dbReference>
<organism evidence="3 4">
    <name type="scientific">Catenulispora acidiphila (strain DSM 44928 / JCM 14897 / NBRC 102108 / NRRL B-24433 / ID139908)</name>
    <dbReference type="NCBI Taxonomy" id="479433"/>
    <lineage>
        <taxon>Bacteria</taxon>
        <taxon>Bacillati</taxon>
        <taxon>Actinomycetota</taxon>
        <taxon>Actinomycetes</taxon>
        <taxon>Catenulisporales</taxon>
        <taxon>Catenulisporaceae</taxon>
        <taxon>Catenulispora</taxon>
    </lineage>
</organism>
<dbReference type="AlphaFoldDB" id="C7QGD4"/>
<dbReference type="PANTHER" id="PTHR33164:SF103">
    <property type="entry name" value="REGULATORY PROTEIN MARR"/>
    <property type="match status" value="1"/>
</dbReference>
<dbReference type="InParanoid" id="C7QGD4"/>
<dbReference type="GO" id="GO:0003700">
    <property type="term" value="F:DNA-binding transcription factor activity"/>
    <property type="evidence" value="ECO:0007669"/>
    <property type="project" value="InterPro"/>
</dbReference>
<dbReference type="Pfam" id="PF12802">
    <property type="entry name" value="MarR_2"/>
    <property type="match status" value="1"/>
</dbReference>
<dbReference type="KEGG" id="cai:Caci_4115"/>
<protein>
    <submittedName>
        <fullName evidence="3">Transcriptional regulator, MarR family</fullName>
    </submittedName>
</protein>